<dbReference type="InterPro" id="IPR006665">
    <property type="entry name" value="OmpA-like"/>
</dbReference>
<protein>
    <recommendedName>
        <fullName evidence="1">OmpA-like domain-containing protein</fullName>
    </recommendedName>
</protein>
<sequence length="127" mass="13818">MAECQGSQNLPSRQSFVAFASNSHTIAELERNQLSKWASEMNSKYPIQNWITVIGGASRNEIEPYQLATKRASAVAKTIIDDGLINAPIQINMQINPTNSTTESSAETREVTVQVSPGCPNNCCDGM</sequence>
<gene>
    <name evidence="2" type="ORF">CUJ89_17555</name>
</gene>
<evidence type="ECO:0000313" key="3">
    <source>
        <dbReference type="Proteomes" id="UP000253104"/>
    </source>
</evidence>
<proteinExistence type="predicted"/>
<accession>A0A2Z5MXZ0</accession>
<dbReference type="Gene3D" id="3.30.1330.60">
    <property type="entry name" value="OmpA-like domain"/>
    <property type="match status" value="1"/>
</dbReference>
<reference evidence="2 3" key="1">
    <citation type="journal article" date="2018" name="ISME J.">
        <title>Involvement of Burkholderiaceae and sulfurous volatiles in disease-suppressive soils.</title>
        <authorList>
            <person name="Carrion V.J."/>
            <person name="Cordovez V."/>
            <person name="Tyc O."/>
            <person name="Etalo D.W."/>
            <person name="de Bruijn I."/>
            <person name="de Jager V.C."/>
            <person name="Medema M.H."/>
            <person name="Eberl L."/>
            <person name="Raaijmakers J.M."/>
        </authorList>
    </citation>
    <scope>NUCLEOTIDE SEQUENCE [LARGE SCALE GENOMIC DNA]</scope>
    <source>
        <strain evidence="3">mHSR5</strain>
    </source>
</reference>
<feature type="domain" description="OmpA-like" evidence="1">
    <location>
        <begin position="19"/>
        <end position="109"/>
    </location>
</feature>
<evidence type="ECO:0000259" key="1">
    <source>
        <dbReference type="Pfam" id="PF00691"/>
    </source>
</evidence>
<dbReference type="EMBL" id="CP024902">
    <property type="protein sequence ID" value="AXF22112.1"/>
    <property type="molecule type" value="Genomic_DNA"/>
</dbReference>
<dbReference type="InterPro" id="IPR036737">
    <property type="entry name" value="OmpA-like_sf"/>
</dbReference>
<evidence type="ECO:0000313" key="2">
    <source>
        <dbReference type="EMBL" id="AXF22112.1"/>
    </source>
</evidence>
<name>A0A2Z5MXZ0_BURPY</name>
<dbReference type="Pfam" id="PF00691">
    <property type="entry name" value="OmpA"/>
    <property type="match status" value="1"/>
</dbReference>
<organism evidence="2 3">
    <name type="scientific">Burkholderia pyrrocinia</name>
    <name type="common">Pseudomonas pyrrocinia</name>
    <dbReference type="NCBI Taxonomy" id="60550"/>
    <lineage>
        <taxon>Bacteria</taxon>
        <taxon>Pseudomonadati</taxon>
        <taxon>Pseudomonadota</taxon>
        <taxon>Betaproteobacteria</taxon>
        <taxon>Burkholderiales</taxon>
        <taxon>Burkholderiaceae</taxon>
        <taxon>Burkholderia</taxon>
        <taxon>Burkholderia cepacia complex</taxon>
    </lineage>
</organism>
<dbReference type="AlphaFoldDB" id="A0A2Z5MXZ0"/>
<dbReference type="SUPFAM" id="SSF103088">
    <property type="entry name" value="OmpA-like"/>
    <property type="match status" value="1"/>
</dbReference>
<dbReference type="Proteomes" id="UP000253104">
    <property type="component" value="Chromosome mHSR5_A"/>
</dbReference>